<evidence type="ECO:0000313" key="7">
    <source>
        <dbReference type="EMBL" id="CAK9115731.1"/>
    </source>
</evidence>
<dbReference type="EMBL" id="CAXAMN010021818">
    <property type="protein sequence ID" value="CAK9063756.1"/>
    <property type="molecule type" value="Genomic_DNA"/>
</dbReference>
<proteinExistence type="predicted"/>
<sequence>MRNFAKSLLVLVINLVRQTERWRKAKFFCKGIGVKPERIVATDGQRKLAAHGSTFIWGQYGCSQSHGNALLKVQKAFNEQKVQFALILEDDVTTASNVSTSDVVPCLKNFVRQLDKEYDWVALCLGGQTAICNQGGNGPSRVPGVFHCTRVLQAHGYLWKRTGLSLEILADLIERMHNGGQIADNAYASLQKKYSSAFFFVKPALLVQDEQAGSSLQLASGSGSQKGYATALRKAASGATHKSQASAARKRLPPKVVEALGSSRRGVKKIDRKALQGMRSEFGQAGGSQNAGGGSSCKQIKKKEVAVQKAYESTGVFPSKRVAYRKWGVSQSVWQRMKDKLLSSESGS</sequence>
<dbReference type="EMBL" id="CAXAMN010009424">
    <property type="protein sequence ID" value="CAK9028583.1"/>
    <property type="molecule type" value="Genomic_DNA"/>
</dbReference>
<reference evidence="2 9" key="1">
    <citation type="submission" date="2024-02" db="EMBL/GenBank/DDBJ databases">
        <authorList>
            <person name="Chen Y."/>
            <person name="Shah S."/>
            <person name="Dougan E. K."/>
            <person name="Thang M."/>
            <person name="Chan C."/>
        </authorList>
    </citation>
    <scope>NUCLEOTIDE SEQUENCE [LARGE SCALE GENOMIC DNA]</scope>
</reference>
<keyword evidence="9" id="KW-1185">Reference proteome</keyword>
<evidence type="ECO:0000313" key="6">
    <source>
        <dbReference type="EMBL" id="CAK9063853.1"/>
    </source>
</evidence>
<dbReference type="EMBL" id="CAXAMN010028228">
    <property type="protein sequence ID" value="CAK9115746.1"/>
    <property type="molecule type" value="Genomic_DNA"/>
</dbReference>
<evidence type="ECO:0000313" key="9">
    <source>
        <dbReference type="Proteomes" id="UP001642484"/>
    </source>
</evidence>
<evidence type="ECO:0000313" key="8">
    <source>
        <dbReference type="EMBL" id="CAK9115746.1"/>
    </source>
</evidence>
<dbReference type="EMBL" id="CAXAMN010028217">
    <property type="protein sequence ID" value="CAK9115731.1"/>
    <property type="molecule type" value="Genomic_DNA"/>
</dbReference>
<name>A0ABP0HQT0_9DINO</name>
<evidence type="ECO:0000313" key="4">
    <source>
        <dbReference type="EMBL" id="CAK9028583.1"/>
    </source>
</evidence>
<evidence type="ECO:0000256" key="1">
    <source>
        <dbReference type="SAM" id="MobiDB-lite"/>
    </source>
</evidence>
<organism evidence="2 9">
    <name type="scientific">Durusdinium trenchii</name>
    <dbReference type="NCBI Taxonomy" id="1381693"/>
    <lineage>
        <taxon>Eukaryota</taxon>
        <taxon>Sar</taxon>
        <taxon>Alveolata</taxon>
        <taxon>Dinophyceae</taxon>
        <taxon>Suessiales</taxon>
        <taxon>Symbiodiniaceae</taxon>
        <taxon>Durusdinium</taxon>
    </lineage>
</organism>
<dbReference type="EMBL" id="CAXAMN010008779">
    <property type="protein sequence ID" value="CAK9026563.1"/>
    <property type="molecule type" value="Genomic_DNA"/>
</dbReference>
<feature type="region of interest" description="Disordered" evidence="1">
    <location>
        <begin position="233"/>
        <end position="252"/>
    </location>
</feature>
<dbReference type="EMBL" id="CAXAMN010001080">
    <property type="protein sequence ID" value="CAK8992168.1"/>
    <property type="molecule type" value="Genomic_DNA"/>
</dbReference>
<accession>A0ABP0HQT0</accession>
<protein>
    <submittedName>
        <fullName evidence="2">Uncharacterized protein</fullName>
    </submittedName>
</protein>
<dbReference type="EMBL" id="CAXAMN010021829">
    <property type="protein sequence ID" value="CAK9063853.1"/>
    <property type="molecule type" value="Genomic_DNA"/>
</dbReference>
<comment type="caution">
    <text evidence="2">The sequence shown here is derived from an EMBL/GenBank/DDBJ whole genome shotgun (WGS) entry which is preliminary data.</text>
</comment>
<gene>
    <name evidence="3" type="ORF">CCMP2556_LOCUS16422</name>
    <name evidence="4" type="ORF">CCMP2556_LOCUS17157</name>
    <name evidence="2" type="ORF">CCMP2556_LOCUS2752</name>
    <name evidence="5" type="ORF">CCMP2556_LOCUS31308</name>
    <name evidence="6" type="ORF">CCMP2556_LOCUS31359</name>
    <name evidence="7" type="ORF">CCMP2556_LOCUS53486</name>
    <name evidence="8" type="ORF">CCMP2556_LOCUS53497</name>
</gene>
<evidence type="ECO:0000313" key="2">
    <source>
        <dbReference type="EMBL" id="CAK8992168.1"/>
    </source>
</evidence>
<evidence type="ECO:0000313" key="3">
    <source>
        <dbReference type="EMBL" id="CAK9026563.1"/>
    </source>
</evidence>
<evidence type="ECO:0000313" key="5">
    <source>
        <dbReference type="EMBL" id="CAK9063756.1"/>
    </source>
</evidence>
<dbReference type="Proteomes" id="UP001642484">
    <property type="component" value="Unassembled WGS sequence"/>
</dbReference>